<dbReference type="PROSITE" id="PS51192">
    <property type="entry name" value="HELICASE_ATP_BIND_1"/>
    <property type="match status" value="1"/>
</dbReference>
<dbReference type="SMART" id="SM00487">
    <property type="entry name" value="DEXDc"/>
    <property type="match status" value="1"/>
</dbReference>
<dbReference type="HOGENOM" id="CLU_011520_0_0_6"/>
<evidence type="ECO:0000259" key="9">
    <source>
        <dbReference type="PROSITE" id="PS51194"/>
    </source>
</evidence>
<reference evidence="10 11" key="1">
    <citation type="journal article" date="2009" name="PLoS ONE">
        <title>The complete genome of Teredinibacter turnerae T7901: an intracellular endosymbiont of marine wood-boring bivalves (shipworms).</title>
        <authorList>
            <person name="Yang J.C."/>
            <person name="Madupu R."/>
            <person name="Durkin A.S."/>
            <person name="Ekborg N.A."/>
            <person name="Pedamallu C.S."/>
            <person name="Hostetler J.B."/>
            <person name="Radune D."/>
            <person name="Toms B.S."/>
            <person name="Henrissat B."/>
            <person name="Coutinho P.M."/>
            <person name="Schwarz S."/>
            <person name="Field L."/>
            <person name="Trindade-Silva A.E."/>
            <person name="Soares C.A.G."/>
            <person name="Elshahawi S."/>
            <person name="Hanora A."/>
            <person name="Schmidt E.W."/>
            <person name="Haygood M.G."/>
            <person name="Posfai J."/>
            <person name="Benner J."/>
            <person name="Madinger C."/>
            <person name="Nove J."/>
            <person name="Anton B."/>
            <person name="Chaudhary K."/>
            <person name="Foster J."/>
            <person name="Holman A."/>
            <person name="Kumar S."/>
            <person name="Lessard P.A."/>
            <person name="Luyten Y.A."/>
            <person name="Slatko B."/>
            <person name="Wood N."/>
            <person name="Wu B."/>
            <person name="Teplitski M."/>
            <person name="Mougous J.D."/>
            <person name="Ward N."/>
            <person name="Eisen J.A."/>
            <person name="Badger J.H."/>
            <person name="Distel D.L."/>
        </authorList>
    </citation>
    <scope>NUCLEOTIDE SEQUENCE [LARGE SCALE GENOMIC DNA]</scope>
    <source>
        <strain evidence="11">ATCC 39867 / T7901</strain>
    </source>
</reference>
<dbReference type="InterPro" id="IPR014001">
    <property type="entry name" value="Helicase_ATP-bd"/>
</dbReference>
<dbReference type="Pfam" id="PF18339">
    <property type="entry name" value="Tudor_1_RapA"/>
    <property type="match status" value="1"/>
</dbReference>
<dbReference type="Gene3D" id="3.30.360.80">
    <property type="match status" value="1"/>
</dbReference>
<keyword evidence="11" id="KW-1185">Reference proteome</keyword>
<dbReference type="Gene3D" id="3.40.50.10810">
    <property type="entry name" value="Tandem AAA-ATPase domain"/>
    <property type="match status" value="1"/>
</dbReference>
<dbReference type="InterPro" id="IPR049730">
    <property type="entry name" value="SNF2/RAD54-like_C"/>
</dbReference>
<dbReference type="InterPro" id="IPR027417">
    <property type="entry name" value="P-loop_NTPase"/>
</dbReference>
<evidence type="ECO:0000256" key="3">
    <source>
        <dbReference type="ARBA" id="ARBA00023015"/>
    </source>
</evidence>
<feature type="short sequence motif" description="DEAH box" evidence="7">
    <location>
        <begin position="263"/>
        <end position="266"/>
    </location>
</feature>
<sequence length="879" mass="97977">MSEFVQGQRWVVDSEPELGLGIVTGVEARTVSIFFPQGECERNYATAQAPLTRIQYNIDDRIELADGSEAKVVHVHEQGGLLIYDIGGDRLVPETMLAAEVSLNQPLVRLLTGQLDAPKWFYFRRQLDAAMGKTWQSRLGGLLGVRANLIPHQLYVAWMACEHEKVRVLLADEVGLGKTIEAGMILSRLLKFERVARALILVPDALQVQWLVELVRKFGLMPVLFSDEEHDFSSGQIHIVPHSRADALSVELQAAEFDITIVDEAHHILPESEAFVCLEALSATSDHLVLLTATPEQLGAESHFARLQLLDPAKFSSLEKLHEQEAHYQSLNQRIRALPAGRDALIEEYHLAKDISDQALVDQLLDSHGVGRVMFRNVRSAIAGFPQRQAVAHSLSDDSWATRFEWLAQFSRAHPDEKILVICRQLAQVKDCENYLWQKHGIDAALFHEEQNLIERDKAAAYFADSEHGSQLLVCSEIGSEGRNFQFSCHLVCLDLPEHPDLLEQRIGRLDRIGQTRDVHVHVPFAAHSRTALQFQWFNDVLQCVEQQNPAAGPVHDKVVADVEDDLYSEAVLTEELISQTRAQVAALQAEIQSGRDALLEMNSCRQPFADELAAGIADFEQDTPQALVETASDLLNFHFEATGDASFSLIPSDKMLIPALPGIPPEGTEITFNRALASHREDLLFMSWDATFITGLWELLHHSDLGSASVATLPSKQLPAGHCLLEVCFDVVIQSRLATACLPFLTSHSVRTLVLDISDKDLSSLLPEEALQQNIQGVKKHLARDVVKSRKDEIGKWYEKAEAFAEQQQQTLLADALEQARAHFEAEITRLRNLAHNNAAVGRDELVALEERRDGVCNALEKHAHLQLSAIRLIVITG</sequence>
<dbReference type="PANTHER" id="PTHR45766:SF6">
    <property type="entry name" value="SWI_SNF-RELATED MATRIX-ASSOCIATED ACTIN-DEPENDENT REGULATOR OF CHROMATIN SUBFAMILY A-LIKE PROTEIN 1"/>
    <property type="match status" value="1"/>
</dbReference>
<dbReference type="eggNOG" id="COG0553">
    <property type="taxonomic scope" value="Bacteria"/>
</dbReference>
<dbReference type="EC" id="3.6.4.-" evidence="7"/>
<evidence type="ECO:0000313" key="11">
    <source>
        <dbReference type="Proteomes" id="UP000009080"/>
    </source>
</evidence>
<evidence type="ECO:0000256" key="1">
    <source>
        <dbReference type="ARBA" id="ARBA00022801"/>
    </source>
</evidence>
<proteinExistence type="inferred from homology"/>
<name>C5BJV2_TERTT</name>
<dbReference type="Gene3D" id="3.40.50.300">
    <property type="entry name" value="P-loop containing nucleotide triphosphate hydrolases"/>
    <property type="match status" value="1"/>
</dbReference>
<feature type="domain" description="Helicase ATP-binding" evidence="8">
    <location>
        <begin position="159"/>
        <end position="313"/>
    </location>
</feature>
<dbReference type="GO" id="GO:0005524">
    <property type="term" value="F:ATP binding"/>
    <property type="evidence" value="ECO:0007669"/>
    <property type="project" value="UniProtKB-UniRule"/>
</dbReference>
<keyword evidence="1 7" id="KW-0378">Hydrolase</keyword>
<keyword evidence="5 7" id="KW-0010">Activator</keyword>
<dbReference type="GO" id="GO:0006355">
    <property type="term" value="P:regulation of DNA-templated transcription"/>
    <property type="evidence" value="ECO:0007669"/>
    <property type="project" value="UniProtKB-UniRule"/>
</dbReference>
<dbReference type="CDD" id="cd18793">
    <property type="entry name" value="SF2_C_SNF"/>
    <property type="match status" value="1"/>
</dbReference>
<dbReference type="PANTHER" id="PTHR45766">
    <property type="entry name" value="DNA ANNEALING HELICASE AND ENDONUCLEASE ZRANB3 FAMILY MEMBER"/>
    <property type="match status" value="1"/>
</dbReference>
<gene>
    <name evidence="7 10" type="primary">rapA</name>
    <name evidence="10" type="ordered locus">TERTU_4594</name>
</gene>
<protein>
    <recommendedName>
        <fullName evidence="7">RNA polymerase-associated protein RapA</fullName>
        <ecNumber evidence="7">3.6.4.-</ecNumber>
    </recommendedName>
    <alternativeName>
        <fullName evidence="7">ATP-dependent helicase HepA</fullName>
    </alternativeName>
</protein>
<evidence type="ECO:0000256" key="4">
    <source>
        <dbReference type="ARBA" id="ARBA00023125"/>
    </source>
</evidence>
<dbReference type="Pfam" id="PF12137">
    <property type="entry name" value="RapA_C"/>
    <property type="match status" value="1"/>
</dbReference>
<dbReference type="Proteomes" id="UP000009080">
    <property type="component" value="Chromosome"/>
</dbReference>
<dbReference type="Pfam" id="PF00176">
    <property type="entry name" value="SNF2-rel_dom"/>
    <property type="match status" value="1"/>
</dbReference>
<dbReference type="KEGG" id="ttu:TERTU_4594"/>
<dbReference type="Pfam" id="PF18337">
    <property type="entry name" value="Tudor_RapA"/>
    <property type="match status" value="1"/>
</dbReference>
<dbReference type="GO" id="GO:0016817">
    <property type="term" value="F:hydrolase activity, acting on acid anhydrides"/>
    <property type="evidence" value="ECO:0007669"/>
    <property type="project" value="InterPro"/>
</dbReference>
<dbReference type="InterPro" id="IPR022737">
    <property type="entry name" value="RapA_C"/>
</dbReference>
<evidence type="ECO:0000259" key="8">
    <source>
        <dbReference type="PROSITE" id="PS51192"/>
    </source>
</evidence>
<evidence type="ECO:0000256" key="6">
    <source>
        <dbReference type="ARBA" id="ARBA00023163"/>
    </source>
</evidence>
<accession>C5BJV2</accession>
<dbReference type="InterPro" id="IPR000330">
    <property type="entry name" value="SNF2_N"/>
</dbReference>
<dbReference type="RefSeq" id="WP_015819039.1">
    <property type="nucleotide sequence ID" value="NC_012997.1"/>
</dbReference>
<feature type="binding site" evidence="7">
    <location>
        <begin position="172"/>
        <end position="179"/>
    </location>
    <ligand>
        <name>ATP</name>
        <dbReference type="ChEBI" id="CHEBI:30616"/>
    </ligand>
</feature>
<dbReference type="Gene3D" id="2.30.30.930">
    <property type="match status" value="1"/>
</dbReference>
<evidence type="ECO:0000256" key="2">
    <source>
        <dbReference type="ARBA" id="ARBA00022806"/>
    </source>
</evidence>
<keyword evidence="7" id="KW-0547">Nucleotide-binding</keyword>
<dbReference type="InterPro" id="IPR038718">
    <property type="entry name" value="SNF2-like_sf"/>
</dbReference>
<keyword evidence="7" id="KW-0067">ATP-binding</keyword>
<dbReference type="SUPFAM" id="SSF52540">
    <property type="entry name" value="P-loop containing nucleoside triphosphate hydrolases"/>
    <property type="match status" value="2"/>
</dbReference>
<dbReference type="GO" id="GO:0004386">
    <property type="term" value="F:helicase activity"/>
    <property type="evidence" value="ECO:0007669"/>
    <property type="project" value="UniProtKB-UniRule"/>
</dbReference>
<dbReference type="SMART" id="SM00490">
    <property type="entry name" value="HELICc"/>
    <property type="match status" value="1"/>
</dbReference>
<feature type="domain" description="Helicase C-terminal" evidence="9">
    <location>
        <begin position="403"/>
        <end position="553"/>
    </location>
</feature>
<dbReference type="AlphaFoldDB" id="C5BJV2"/>
<keyword evidence="3 7" id="KW-0805">Transcription regulation</keyword>
<comment type="similarity">
    <text evidence="7">Belongs to the SNF2/RAD54 helicase family. RapA subfamily.</text>
</comment>
<comment type="function">
    <text evidence="7">Transcription regulator that activates transcription by stimulating RNA polymerase (RNAP) recycling in case of stress conditions such as supercoiled DNA or high salt concentrations. Probably acts by releasing the RNAP, when it is trapped or immobilized on tightly supercoiled DNA. Does not activate transcription on linear DNA. Probably not involved in DNA repair.</text>
</comment>
<keyword evidence="6 7" id="KW-0804">Transcription</keyword>
<dbReference type="InterPro" id="IPR023949">
    <property type="entry name" value="Helicase_RapA"/>
</dbReference>
<dbReference type="PROSITE" id="PS51194">
    <property type="entry name" value="HELICASE_CTER"/>
    <property type="match status" value="1"/>
</dbReference>
<dbReference type="STRING" id="377629.TERTU_4594"/>
<evidence type="ECO:0000256" key="5">
    <source>
        <dbReference type="ARBA" id="ARBA00023159"/>
    </source>
</evidence>
<dbReference type="OrthoDB" id="9814088at2"/>
<dbReference type="EMBL" id="CP001614">
    <property type="protein sequence ID" value="ACR12926.1"/>
    <property type="molecule type" value="Genomic_DNA"/>
</dbReference>
<organism evidence="10 11">
    <name type="scientific">Teredinibacter turnerae (strain ATCC 39867 / T7901)</name>
    <dbReference type="NCBI Taxonomy" id="377629"/>
    <lineage>
        <taxon>Bacteria</taxon>
        <taxon>Pseudomonadati</taxon>
        <taxon>Pseudomonadota</taxon>
        <taxon>Gammaproteobacteria</taxon>
        <taxon>Cellvibrionales</taxon>
        <taxon>Cellvibrionaceae</taxon>
        <taxon>Teredinibacter</taxon>
    </lineage>
</organism>
<keyword evidence="4 7" id="KW-0238">DNA-binding</keyword>
<comment type="subunit">
    <text evidence="7">Interacts with the RNAP. Has a higher affinity for the core RNAP than for the holoenzyme. Its ATPase activity is stimulated by binding to RNAP.</text>
</comment>
<evidence type="ECO:0000256" key="7">
    <source>
        <dbReference type="HAMAP-Rule" id="MF_01821"/>
    </source>
</evidence>
<keyword evidence="2 7" id="KW-0347">Helicase</keyword>
<dbReference type="Gene3D" id="2.30.30.140">
    <property type="match status" value="1"/>
</dbReference>
<dbReference type="Gene3D" id="6.10.140.1500">
    <property type="match status" value="1"/>
</dbReference>
<dbReference type="InterPro" id="IPR001650">
    <property type="entry name" value="Helicase_C-like"/>
</dbReference>
<evidence type="ECO:0000313" key="10">
    <source>
        <dbReference type="EMBL" id="ACR12926.1"/>
    </source>
</evidence>
<dbReference type="InterPro" id="IPR040765">
    <property type="entry name" value="Tudor_1_RapA"/>
</dbReference>
<dbReference type="GO" id="GO:0003677">
    <property type="term" value="F:DNA binding"/>
    <property type="evidence" value="ECO:0007669"/>
    <property type="project" value="UniProtKB-KW"/>
</dbReference>
<dbReference type="HAMAP" id="MF_01821">
    <property type="entry name" value="Helicase_RapA"/>
    <property type="match status" value="1"/>
</dbReference>
<dbReference type="Pfam" id="PF00271">
    <property type="entry name" value="Helicase_C"/>
    <property type="match status" value="1"/>
</dbReference>
<dbReference type="InterPro" id="IPR040766">
    <property type="entry name" value="Tudor_2_RapA"/>
</dbReference>